<dbReference type="InterPro" id="IPR029069">
    <property type="entry name" value="HotDog_dom_sf"/>
</dbReference>
<dbReference type="Gene3D" id="3.10.129.10">
    <property type="entry name" value="Hotdog Thioesterase"/>
    <property type="match status" value="1"/>
</dbReference>
<organism evidence="1 2">
    <name type="scientific">Beggiatoa alba B18LD</name>
    <dbReference type="NCBI Taxonomy" id="395493"/>
    <lineage>
        <taxon>Bacteria</taxon>
        <taxon>Pseudomonadati</taxon>
        <taxon>Pseudomonadota</taxon>
        <taxon>Gammaproteobacteria</taxon>
        <taxon>Thiotrichales</taxon>
        <taxon>Thiotrichaceae</taxon>
        <taxon>Beggiatoa</taxon>
    </lineage>
</organism>
<dbReference type="eggNOG" id="COG0824">
    <property type="taxonomic scope" value="Bacteria"/>
</dbReference>
<dbReference type="InterPro" id="IPR051490">
    <property type="entry name" value="THEM6_lcsJ_thioesterase"/>
</dbReference>
<name>I3CL33_9GAMM</name>
<dbReference type="PANTHER" id="PTHR12475">
    <property type="match status" value="1"/>
</dbReference>
<evidence type="ECO:0008006" key="3">
    <source>
        <dbReference type="Google" id="ProtNLM"/>
    </source>
</evidence>
<evidence type="ECO:0000313" key="2">
    <source>
        <dbReference type="Proteomes" id="UP000005744"/>
    </source>
</evidence>
<protein>
    <recommendedName>
        <fullName evidence="3">Thioesterase</fullName>
    </recommendedName>
</protein>
<proteinExistence type="predicted"/>
<dbReference type="STRING" id="395493.BegalDRAFT_3516"/>
<dbReference type="RefSeq" id="WP_002692297.1">
    <property type="nucleotide sequence ID" value="NZ_JH600070.1"/>
</dbReference>
<dbReference type="EMBL" id="JH600070">
    <property type="protein sequence ID" value="EIJ44326.1"/>
    <property type="molecule type" value="Genomic_DNA"/>
</dbReference>
<reference evidence="1 2" key="1">
    <citation type="submission" date="2011-11" db="EMBL/GenBank/DDBJ databases">
        <title>Improved High-Quality Draft sequence of Beggiatoa alba B18lD.</title>
        <authorList>
            <consortium name="US DOE Joint Genome Institute"/>
            <person name="Lucas S."/>
            <person name="Han J."/>
            <person name="Lapidus A."/>
            <person name="Cheng J.-F."/>
            <person name="Goodwin L."/>
            <person name="Pitluck S."/>
            <person name="Peters L."/>
            <person name="Mikhailova N."/>
            <person name="Held B."/>
            <person name="Detter J.C."/>
            <person name="Han C."/>
            <person name="Tapia R."/>
            <person name="Land M."/>
            <person name="Hauser L."/>
            <person name="Kyrpides N."/>
            <person name="Ivanova N."/>
            <person name="Pagani I."/>
            <person name="Samuel K."/>
            <person name="Teske A."/>
            <person name="Mueller J."/>
            <person name="Woyke T."/>
        </authorList>
    </citation>
    <scope>NUCLEOTIDE SEQUENCE [LARGE SCALE GENOMIC DNA]</scope>
    <source>
        <strain evidence="1 2">B18LD</strain>
    </source>
</reference>
<dbReference type="HOGENOM" id="CLU_091107_1_0_6"/>
<evidence type="ECO:0000313" key="1">
    <source>
        <dbReference type="EMBL" id="EIJ44326.1"/>
    </source>
</evidence>
<dbReference type="AlphaFoldDB" id="I3CL33"/>
<sequence>MNLYFRRLLVLLKTWRGESLTPLDESVLQFHVLPTDISWRSHMLNSRYMNVMELGYTDLASRMGLHTLIRRQRWQFKIVAVNLQYFHPLKFLQRYELSTRLLCWDNQCLYLEQCFRQNRKTVALGRVKVIIRGRRDSIAPGYLLELLGYDPASPIFPTTIQQWLKTT</sequence>
<dbReference type="CDD" id="cd00586">
    <property type="entry name" value="4HBT"/>
    <property type="match status" value="1"/>
</dbReference>
<gene>
    <name evidence="1" type="ORF">BegalDRAFT_3516</name>
</gene>
<dbReference type="SUPFAM" id="SSF54637">
    <property type="entry name" value="Thioesterase/thiol ester dehydrase-isomerase"/>
    <property type="match status" value="1"/>
</dbReference>
<dbReference type="Proteomes" id="UP000005744">
    <property type="component" value="Unassembled WGS sequence"/>
</dbReference>
<accession>I3CL33</accession>
<dbReference type="Pfam" id="PF13279">
    <property type="entry name" value="4HBT_2"/>
    <property type="match status" value="1"/>
</dbReference>
<dbReference type="OrthoDB" id="3727779at2"/>
<dbReference type="PANTHER" id="PTHR12475:SF4">
    <property type="entry name" value="PROTEIN THEM6"/>
    <property type="match status" value="1"/>
</dbReference>
<keyword evidence="2" id="KW-1185">Reference proteome</keyword>